<gene>
    <name evidence="1" type="ORF">GRI69_09685</name>
</gene>
<dbReference type="EMBL" id="WTYC01000004">
    <property type="protein sequence ID" value="MXO48528.1"/>
    <property type="molecule type" value="Genomic_DNA"/>
</dbReference>
<evidence type="ECO:0000313" key="1">
    <source>
        <dbReference type="EMBL" id="MXO48528.1"/>
    </source>
</evidence>
<dbReference type="Gene3D" id="1.25.40.10">
    <property type="entry name" value="Tetratricopeptide repeat domain"/>
    <property type="match status" value="3"/>
</dbReference>
<proteinExistence type="predicted"/>
<sequence>MRDALKNSRYVILPIAAVALLTGAEWLVNDTAEAPVSAADWETPGFGPASYSVAMARSDSDVSLGTERVSKGPDEWLRHESLARMYLGRSHLSFTYDELVLAGEALTKARRLAPSGSGPLLTDAAFAQMAHQLDRTQNSLSALDGAAVRSDPATLAESASLKGDVAFYRGDMARARALYDDAAKYGSNAGVAYRYATLAKSQGRFENAIRHFSDAIRDPGMTTPFASASAAIQIGAVELARGDYRNARVWFETANRKFPGFWLIEAHLAQAKALEGDLAGAIIDMEAVARSAPAGEVLDSLAMLLRADGQARESRLWADKASAIWEKRLGQLPEAAYGHAVEHELVFGSPDKALDLAKRNFDARPYGESRILLASAYLSNGAFEEAIEQLDLAERSGWRSVPLYALLAQAHQLSGRPNEAAKARKAAEQLNPKIFEPETSLVWLSHG</sequence>
<dbReference type="Proteomes" id="UP000448199">
    <property type="component" value="Unassembled WGS sequence"/>
</dbReference>
<dbReference type="InterPro" id="IPR011990">
    <property type="entry name" value="TPR-like_helical_dom_sf"/>
</dbReference>
<comment type="caution">
    <text evidence="1">The sequence shown here is derived from an EMBL/GenBank/DDBJ whole genome shotgun (WGS) entry which is preliminary data.</text>
</comment>
<dbReference type="AlphaFoldDB" id="A0A844XU70"/>
<reference evidence="1 2" key="1">
    <citation type="submission" date="2019-12" db="EMBL/GenBank/DDBJ databases">
        <title>Genomic-based taxomic classification of the family Erythrobacteraceae.</title>
        <authorList>
            <person name="Xu L."/>
        </authorList>
    </citation>
    <scope>NUCLEOTIDE SEQUENCE [LARGE SCALE GENOMIC DNA]</scope>
    <source>
        <strain evidence="1 2">DSM 17792</strain>
    </source>
</reference>
<accession>A0A844XU70</accession>
<name>A0A844XU70_9SPHN</name>
<evidence type="ECO:0000313" key="2">
    <source>
        <dbReference type="Proteomes" id="UP000448199"/>
    </source>
</evidence>
<dbReference type="SUPFAM" id="SSF81901">
    <property type="entry name" value="HCP-like"/>
    <property type="match status" value="1"/>
</dbReference>
<dbReference type="RefSeq" id="WP_237453031.1">
    <property type="nucleotide sequence ID" value="NZ_WTYC01000004.1"/>
</dbReference>
<keyword evidence="2" id="KW-1185">Reference proteome</keyword>
<protein>
    <recommendedName>
        <fullName evidence="3">Tetratricopeptide repeat protein</fullName>
    </recommendedName>
</protein>
<organism evidence="1 2">
    <name type="scientific">Qipengyuania vulgaris</name>
    <dbReference type="NCBI Taxonomy" id="291985"/>
    <lineage>
        <taxon>Bacteria</taxon>
        <taxon>Pseudomonadati</taxon>
        <taxon>Pseudomonadota</taxon>
        <taxon>Alphaproteobacteria</taxon>
        <taxon>Sphingomonadales</taxon>
        <taxon>Erythrobacteraceae</taxon>
        <taxon>Qipengyuania</taxon>
    </lineage>
</organism>
<evidence type="ECO:0008006" key="3">
    <source>
        <dbReference type="Google" id="ProtNLM"/>
    </source>
</evidence>